<keyword evidence="1" id="KW-0472">Membrane</keyword>
<feature type="transmembrane region" description="Helical" evidence="1">
    <location>
        <begin position="20"/>
        <end position="41"/>
    </location>
</feature>
<name>A0A812EAP3_ACAPH</name>
<gene>
    <name evidence="2" type="ORF">SPHA_71435</name>
</gene>
<dbReference type="Proteomes" id="UP000597762">
    <property type="component" value="Unassembled WGS sequence"/>
</dbReference>
<feature type="transmembrane region" description="Helical" evidence="1">
    <location>
        <begin position="114"/>
        <end position="133"/>
    </location>
</feature>
<keyword evidence="1" id="KW-0812">Transmembrane</keyword>
<sequence length="183" mass="20285">MLRKGFCLCVFQKRPNAKFFLPFFLAFYLSIHIDLLFLYQLHKGAAISSLTPPSATSSSYRSHFLSCASSIPSSHDTVNSPINRWVFSISTKTRSGLRPDAITSTGSVASTNTLHFLVFSDLVFCIVTVAPCFRKATLRRSNEGVLAFLATAATTSRTQLCLKVYQPFCSAFGQADSMWRSFP</sequence>
<evidence type="ECO:0000313" key="3">
    <source>
        <dbReference type="Proteomes" id="UP000597762"/>
    </source>
</evidence>
<reference evidence="2" key="1">
    <citation type="submission" date="2021-01" db="EMBL/GenBank/DDBJ databases">
        <authorList>
            <person name="Li R."/>
            <person name="Bekaert M."/>
        </authorList>
    </citation>
    <scope>NUCLEOTIDE SEQUENCE</scope>
    <source>
        <strain evidence="2">Farmed</strain>
    </source>
</reference>
<keyword evidence="1" id="KW-1133">Transmembrane helix</keyword>
<protein>
    <submittedName>
        <fullName evidence="2">Uncharacterized protein</fullName>
    </submittedName>
</protein>
<proteinExistence type="predicted"/>
<dbReference type="EMBL" id="CAHIKZ030005233">
    <property type="protein sequence ID" value="CAE1321322.1"/>
    <property type="molecule type" value="Genomic_DNA"/>
</dbReference>
<keyword evidence="3" id="KW-1185">Reference proteome</keyword>
<comment type="caution">
    <text evidence="2">The sequence shown here is derived from an EMBL/GenBank/DDBJ whole genome shotgun (WGS) entry which is preliminary data.</text>
</comment>
<organism evidence="2 3">
    <name type="scientific">Acanthosepion pharaonis</name>
    <name type="common">Pharaoh cuttlefish</name>
    <name type="synonym">Sepia pharaonis</name>
    <dbReference type="NCBI Taxonomy" id="158019"/>
    <lineage>
        <taxon>Eukaryota</taxon>
        <taxon>Metazoa</taxon>
        <taxon>Spiralia</taxon>
        <taxon>Lophotrochozoa</taxon>
        <taxon>Mollusca</taxon>
        <taxon>Cephalopoda</taxon>
        <taxon>Coleoidea</taxon>
        <taxon>Decapodiformes</taxon>
        <taxon>Sepiida</taxon>
        <taxon>Sepiina</taxon>
        <taxon>Sepiidae</taxon>
        <taxon>Acanthosepion</taxon>
    </lineage>
</organism>
<accession>A0A812EAP3</accession>
<evidence type="ECO:0000313" key="2">
    <source>
        <dbReference type="EMBL" id="CAE1321322.1"/>
    </source>
</evidence>
<dbReference type="AlphaFoldDB" id="A0A812EAP3"/>
<evidence type="ECO:0000256" key="1">
    <source>
        <dbReference type="SAM" id="Phobius"/>
    </source>
</evidence>